<dbReference type="Pfam" id="PF01177">
    <property type="entry name" value="Asp_Glu_race"/>
    <property type="match status" value="1"/>
</dbReference>
<keyword evidence="10" id="KW-1185">Reference proteome</keyword>
<feature type="binding site" evidence="8">
    <location>
        <begin position="185"/>
        <end position="186"/>
    </location>
    <ligand>
        <name>substrate</name>
    </ligand>
</feature>
<dbReference type="PROSITE" id="PS00924">
    <property type="entry name" value="ASP_GLU_RACEMASE_2"/>
    <property type="match status" value="1"/>
</dbReference>
<keyword evidence="4 8" id="KW-0573">Peptidoglycan synthesis</keyword>
<dbReference type="FunFam" id="3.40.50.1860:FF:000002">
    <property type="entry name" value="Glutamate racemase"/>
    <property type="match status" value="1"/>
</dbReference>
<evidence type="ECO:0000313" key="9">
    <source>
        <dbReference type="EMBL" id="SHI03021.1"/>
    </source>
</evidence>
<dbReference type="HAMAP" id="MF_00258">
    <property type="entry name" value="Glu_racemase"/>
    <property type="match status" value="1"/>
</dbReference>
<evidence type="ECO:0000256" key="4">
    <source>
        <dbReference type="ARBA" id="ARBA00022984"/>
    </source>
</evidence>
<comment type="function">
    <text evidence="8">Provides the (R)-glutamate required for cell wall biosynthesis.</text>
</comment>
<dbReference type="EMBL" id="FQXM01000036">
    <property type="protein sequence ID" value="SHI03021.1"/>
    <property type="molecule type" value="Genomic_DNA"/>
</dbReference>
<dbReference type="AlphaFoldDB" id="A0A1M5XT85"/>
<evidence type="ECO:0000256" key="6">
    <source>
        <dbReference type="ARBA" id="ARBA00023316"/>
    </source>
</evidence>
<dbReference type="NCBIfam" id="TIGR00067">
    <property type="entry name" value="glut_race"/>
    <property type="match status" value="1"/>
</dbReference>
<dbReference type="InterPro" id="IPR033134">
    <property type="entry name" value="Asp/Glu_racemase_AS_2"/>
</dbReference>
<accession>A0A1M5XT85</accession>
<dbReference type="UniPathway" id="UPA00219"/>
<feature type="binding site" evidence="8">
    <location>
        <begin position="10"/>
        <end position="11"/>
    </location>
    <ligand>
        <name>substrate</name>
    </ligand>
</feature>
<comment type="similarity">
    <text evidence="8">Belongs to the aspartate/glutamate racemases family.</text>
</comment>
<sequence>MKSRPIGFFDSGVGGISVLKEAIKMLPNEEYIYFGDSKNAPYGTKSKDKVRELSIEAVEFLIKEKVKAIVVACNTATSAAIDELREIYKDIPIIGIEPALKPAVELNKKGSIIIMATPMTLAEKKFSKLVKKYEENSTIVALPCPGLVEFIENGIVSGEQIRSYLFEKLENLMEKGIGAIVLGCTHYPFINEEIKQIIGKEIPIIDGSEGTVKQLKRQLIKNDLLNCKNQIGSVKIYNSSENKELIDISKKLLSI</sequence>
<keyword evidence="6 8" id="KW-0961">Cell wall biogenesis/degradation</keyword>
<dbReference type="InterPro" id="IPR004391">
    <property type="entry name" value="Glu_race"/>
</dbReference>
<dbReference type="InterPro" id="IPR015942">
    <property type="entry name" value="Asp/Glu/hydantoin_racemase"/>
</dbReference>
<evidence type="ECO:0000256" key="8">
    <source>
        <dbReference type="HAMAP-Rule" id="MF_00258"/>
    </source>
</evidence>
<comment type="pathway">
    <text evidence="8">Cell wall biogenesis; peptidoglycan biosynthesis.</text>
</comment>
<evidence type="ECO:0000256" key="2">
    <source>
        <dbReference type="ARBA" id="ARBA00013090"/>
    </source>
</evidence>
<organism evidence="9 10">
    <name type="scientific">Clostridium grantii DSM 8605</name>
    <dbReference type="NCBI Taxonomy" id="1121316"/>
    <lineage>
        <taxon>Bacteria</taxon>
        <taxon>Bacillati</taxon>
        <taxon>Bacillota</taxon>
        <taxon>Clostridia</taxon>
        <taxon>Eubacteriales</taxon>
        <taxon>Clostridiaceae</taxon>
        <taxon>Clostridium</taxon>
    </lineage>
</organism>
<keyword evidence="3 8" id="KW-0133">Cell shape</keyword>
<dbReference type="InterPro" id="IPR001920">
    <property type="entry name" value="Asp/Glu_race"/>
</dbReference>
<dbReference type="PROSITE" id="PS00923">
    <property type="entry name" value="ASP_GLU_RACEMASE_1"/>
    <property type="match status" value="1"/>
</dbReference>
<dbReference type="GO" id="GO:0071555">
    <property type="term" value="P:cell wall organization"/>
    <property type="evidence" value="ECO:0007669"/>
    <property type="project" value="UniProtKB-KW"/>
</dbReference>
<feature type="binding site" evidence="8">
    <location>
        <begin position="74"/>
        <end position="75"/>
    </location>
    <ligand>
        <name>substrate</name>
    </ligand>
</feature>
<evidence type="ECO:0000313" key="10">
    <source>
        <dbReference type="Proteomes" id="UP000184447"/>
    </source>
</evidence>
<dbReference type="Proteomes" id="UP000184447">
    <property type="component" value="Unassembled WGS sequence"/>
</dbReference>
<dbReference type="PANTHER" id="PTHR21198:SF3">
    <property type="entry name" value="GLUTAMATE RACEMASE"/>
    <property type="match status" value="1"/>
</dbReference>
<dbReference type="GO" id="GO:0008881">
    <property type="term" value="F:glutamate racemase activity"/>
    <property type="evidence" value="ECO:0007669"/>
    <property type="project" value="UniProtKB-UniRule"/>
</dbReference>
<dbReference type="GO" id="GO:0009252">
    <property type="term" value="P:peptidoglycan biosynthetic process"/>
    <property type="evidence" value="ECO:0007669"/>
    <property type="project" value="UniProtKB-UniRule"/>
</dbReference>
<dbReference type="Gene3D" id="3.40.50.1860">
    <property type="match status" value="2"/>
</dbReference>
<dbReference type="RefSeq" id="WP_073340738.1">
    <property type="nucleotide sequence ID" value="NZ_FQXM01000036.1"/>
</dbReference>
<keyword evidence="5 8" id="KW-0413">Isomerase</keyword>
<evidence type="ECO:0000256" key="5">
    <source>
        <dbReference type="ARBA" id="ARBA00023235"/>
    </source>
</evidence>
<feature type="active site" description="Proton donor/acceptor" evidence="8">
    <location>
        <position position="73"/>
    </location>
</feature>
<evidence type="ECO:0000256" key="3">
    <source>
        <dbReference type="ARBA" id="ARBA00022960"/>
    </source>
</evidence>
<name>A0A1M5XT85_9CLOT</name>
<comment type="catalytic activity">
    <reaction evidence="1 8">
        <text>L-glutamate = D-glutamate</text>
        <dbReference type="Rhea" id="RHEA:12813"/>
        <dbReference type="ChEBI" id="CHEBI:29985"/>
        <dbReference type="ChEBI" id="CHEBI:29986"/>
        <dbReference type="EC" id="5.1.1.3"/>
    </reaction>
</comment>
<dbReference type="OrthoDB" id="9801055at2"/>
<gene>
    <name evidence="8" type="primary">murI</name>
    <name evidence="9" type="ORF">SAMN02745207_03922</name>
</gene>
<dbReference type="GO" id="GO:0008360">
    <property type="term" value="P:regulation of cell shape"/>
    <property type="evidence" value="ECO:0007669"/>
    <property type="project" value="UniProtKB-KW"/>
</dbReference>
<evidence type="ECO:0000256" key="1">
    <source>
        <dbReference type="ARBA" id="ARBA00001602"/>
    </source>
</evidence>
<dbReference type="PANTHER" id="PTHR21198">
    <property type="entry name" value="GLUTAMATE RACEMASE"/>
    <property type="match status" value="1"/>
</dbReference>
<evidence type="ECO:0000256" key="7">
    <source>
        <dbReference type="ARBA" id="ARBA00070053"/>
    </source>
</evidence>
<dbReference type="SUPFAM" id="SSF53681">
    <property type="entry name" value="Aspartate/glutamate racemase"/>
    <property type="match status" value="2"/>
</dbReference>
<feature type="active site" description="Proton donor/acceptor" evidence="8">
    <location>
        <position position="184"/>
    </location>
</feature>
<reference evidence="9 10" key="1">
    <citation type="submission" date="2016-11" db="EMBL/GenBank/DDBJ databases">
        <authorList>
            <person name="Jaros S."/>
            <person name="Januszkiewicz K."/>
            <person name="Wedrychowicz H."/>
        </authorList>
    </citation>
    <scope>NUCLEOTIDE SEQUENCE [LARGE SCALE GENOMIC DNA]</scope>
    <source>
        <strain evidence="9 10">DSM 8605</strain>
    </source>
</reference>
<dbReference type="STRING" id="1121316.SAMN02745207_03922"/>
<dbReference type="InterPro" id="IPR018187">
    <property type="entry name" value="Asp/Glu_racemase_AS_1"/>
</dbReference>
<protein>
    <recommendedName>
        <fullName evidence="7 8">Glutamate racemase</fullName>
        <ecNumber evidence="2 8">5.1.1.3</ecNumber>
    </recommendedName>
</protein>
<proteinExistence type="inferred from homology"/>
<dbReference type="EC" id="5.1.1.3" evidence="2 8"/>
<feature type="binding site" evidence="8">
    <location>
        <begin position="42"/>
        <end position="43"/>
    </location>
    <ligand>
        <name>substrate</name>
    </ligand>
</feature>